<comment type="function">
    <text evidence="15">Acts as a processive, ATP-dependent zinc metallopeptidase for both cytoplasmic and membrane proteins. Plays a role in the quality control of integral membrane proteins.</text>
</comment>
<dbReference type="GO" id="GO:0004176">
    <property type="term" value="F:ATP-dependent peptidase activity"/>
    <property type="evidence" value="ECO:0007669"/>
    <property type="project" value="InterPro"/>
</dbReference>
<comment type="subcellular location">
    <subcellularLocation>
        <location evidence="15">Cell membrane</location>
        <topology evidence="15">Multi-pass membrane protein</topology>
        <orientation evidence="15">Cytoplasmic side</orientation>
    </subcellularLocation>
    <subcellularLocation>
        <location evidence="1">Membrane</location>
    </subcellularLocation>
</comment>
<dbReference type="InterPro" id="IPR003959">
    <property type="entry name" value="ATPase_AAA_core"/>
</dbReference>
<reference evidence="19" key="1">
    <citation type="journal article" date="2014" name="Int. J. Syst. Evol. Microbiol.">
        <title>Complete genome sequence of Corynebacterium casei LMG S-19264T (=DSM 44701T), isolated from a smear-ripened cheese.</title>
        <authorList>
            <consortium name="US DOE Joint Genome Institute (JGI-PGF)"/>
            <person name="Walter F."/>
            <person name="Albersmeier A."/>
            <person name="Kalinowski J."/>
            <person name="Ruckert C."/>
        </authorList>
    </citation>
    <scope>NUCLEOTIDE SEQUENCE</scope>
    <source>
        <strain evidence="19">JCM 3302</strain>
    </source>
</reference>
<dbReference type="InterPro" id="IPR003960">
    <property type="entry name" value="ATPase_AAA_CS"/>
</dbReference>
<feature type="binding site" evidence="15">
    <location>
        <position position="539"/>
    </location>
    <ligand>
        <name>Zn(2+)</name>
        <dbReference type="ChEBI" id="CHEBI:29105"/>
        <note>catalytic</note>
    </ligand>
</feature>
<dbReference type="InterPro" id="IPR003593">
    <property type="entry name" value="AAA+_ATPase"/>
</dbReference>
<dbReference type="GO" id="GO:0004222">
    <property type="term" value="F:metalloendopeptidase activity"/>
    <property type="evidence" value="ECO:0007669"/>
    <property type="project" value="InterPro"/>
</dbReference>
<evidence type="ECO:0000256" key="17">
    <source>
        <dbReference type="SAM" id="MobiDB-lite"/>
    </source>
</evidence>
<dbReference type="Pfam" id="PF17862">
    <property type="entry name" value="AAA_lid_3"/>
    <property type="match status" value="1"/>
</dbReference>
<comment type="caution">
    <text evidence="19">The sequence shown here is derived from an EMBL/GenBank/DDBJ whole genome shotgun (WGS) entry which is preliminary data.</text>
</comment>
<dbReference type="InterPro" id="IPR027417">
    <property type="entry name" value="P-loop_NTPase"/>
</dbReference>
<keyword evidence="7 15" id="KW-0547">Nucleotide-binding</keyword>
<name>A0A919DSW8_9ACTN</name>
<dbReference type="PANTHER" id="PTHR23076:SF97">
    <property type="entry name" value="ATP-DEPENDENT ZINC METALLOPROTEASE YME1L1"/>
    <property type="match status" value="1"/>
</dbReference>
<comment type="similarity">
    <text evidence="16">Belongs to the AAA ATPase family.</text>
</comment>
<dbReference type="Pfam" id="PF00004">
    <property type="entry name" value="AAA"/>
    <property type="match status" value="1"/>
</dbReference>
<feature type="binding site" evidence="15">
    <location>
        <position position="467"/>
    </location>
    <ligand>
        <name>Zn(2+)</name>
        <dbReference type="ChEBI" id="CHEBI:29105"/>
        <note>catalytic</note>
    </ligand>
</feature>
<dbReference type="Gene3D" id="1.20.58.760">
    <property type="entry name" value="Peptidase M41"/>
    <property type="match status" value="1"/>
</dbReference>
<keyword evidence="11 15" id="KW-1133">Transmembrane helix</keyword>
<dbReference type="InterPro" id="IPR041569">
    <property type="entry name" value="AAA_lid_3"/>
</dbReference>
<feature type="binding site" evidence="15">
    <location>
        <begin position="241"/>
        <end position="248"/>
    </location>
    <ligand>
        <name>ATP</name>
        <dbReference type="ChEBI" id="CHEBI:30616"/>
    </ligand>
</feature>
<evidence type="ECO:0000313" key="20">
    <source>
        <dbReference type="Proteomes" id="UP000641386"/>
    </source>
</evidence>
<dbReference type="GO" id="GO:0005886">
    <property type="term" value="C:plasma membrane"/>
    <property type="evidence" value="ECO:0007669"/>
    <property type="project" value="UniProtKB-SubCell"/>
</dbReference>
<evidence type="ECO:0000256" key="12">
    <source>
        <dbReference type="ARBA" id="ARBA00023049"/>
    </source>
</evidence>
<dbReference type="GO" id="GO:0016887">
    <property type="term" value="F:ATP hydrolysis activity"/>
    <property type="evidence" value="ECO:0007669"/>
    <property type="project" value="UniProtKB-UniRule"/>
</dbReference>
<evidence type="ECO:0000256" key="5">
    <source>
        <dbReference type="ARBA" id="ARBA00022692"/>
    </source>
</evidence>
<evidence type="ECO:0000256" key="14">
    <source>
        <dbReference type="ARBA" id="ARBA00061570"/>
    </source>
</evidence>
<evidence type="ECO:0000256" key="1">
    <source>
        <dbReference type="ARBA" id="ARBA00004370"/>
    </source>
</evidence>
<comment type="similarity">
    <text evidence="14 15">In the central section; belongs to the AAA ATPase family.</text>
</comment>
<dbReference type="InterPro" id="IPR000642">
    <property type="entry name" value="Peptidase_M41"/>
</dbReference>
<dbReference type="InterPro" id="IPR005936">
    <property type="entry name" value="FtsH"/>
</dbReference>
<evidence type="ECO:0000256" key="7">
    <source>
        <dbReference type="ARBA" id="ARBA00022741"/>
    </source>
</evidence>
<dbReference type="PANTHER" id="PTHR23076">
    <property type="entry name" value="METALLOPROTEASE M41 FTSH"/>
    <property type="match status" value="1"/>
</dbReference>
<evidence type="ECO:0000256" key="2">
    <source>
        <dbReference type="ARBA" id="ARBA00010044"/>
    </source>
</evidence>
<dbReference type="CDD" id="cd19501">
    <property type="entry name" value="RecA-like_FtsH"/>
    <property type="match status" value="1"/>
</dbReference>
<keyword evidence="8 15" id="KW-0378">Hydrolase</keyword>
<organism evidence="19 20">
    <name type="scientific">Streptomyces spiralis</name>
    <dbReference type="NCBI Taxonomy" id="66376"/>
    <lineage>
        <taxon>Bacteria</taxon>
        <taxon>Bacillati</taxon>
        <taxon>Actinomycetota</taxon>
        <taxon>Actinomycetes</taxon>
        <taxon>Kitasatosporales</taxon>
        <taxon>Streptomycetaceae</taxon>
        <taxon>Streptomyces</taxon>
    </lineage>
</organism>
<dbReference type="InterPro" id="IPR011546">
    <property type="entry name" value="Pept_M41_FtsH_extracell"/>
</dbReference>
<keyword evidence="10 15" id="KW-0067">ATP-binding</keyword>
<dbReference type="FunFam" id="1.20.58.760:FF:000001">
    <property type="entry name" value="ATP-dependent zinc metalloprotease FtsH"/>
    <property type="match status" value="1"/>
</dbReference>
<dbReference type="FunFam" id="3.40.50.300:FF:000001">
    <property type="entry name" value="ATP-dependent zinc metalloprotease FtsH"/>
    <property type="match status" value="1"/>
</dbReference>
<proteinExistence type="inferred from homology"/>
<dbReference type="Pfam" id="PF06480">
    <property type="entry name" value="FtsH_ext"/>
    <property type="match status" value="1"/>
</dbReference>
<evidence type="ECO:0000256" key="6">
    <source>
        <dbReference type="ARBA" id="ARBA00022723"/>
    </source>
</evidence>
<dbReference type="PROSITE" id="PS00674">
    <property type="entry name" value="AAA"/>
    <property type="match status" value="1"/>
</dbReference>
<keyword evidence="20" id="KW-1185">Reference proteome</keyword>
<dbReference type="GO" id="GO:0008270">
    <property type="term" value="F:zinc ion binding"/>
    <property type="evidence" value="ECO:0007669"/>
    <property type="project" value="UniProtKB-UniRule"/>
</dbReference>
<dbReference type="GO" id="GO:0006508">
    <property type="term" value="P:proteolysis"/>
    <property type="evidence" value="ECO:0007669"/>
    <property type="project" value="UniProtKB-KW"/>
</dbReference>
<dbReference type="SUPFAM" id="SSF140990">
    <property type="entry name" value="FtsH protease domain-like"/>
    <property type="match status" value="1"/>
</dbReference>
<comment type="similarity">
    <text evidence="2 15">In the C-terminal section; belongs to the peptidase M41 family.</text>
</comment>
<dbReference type="GO" id="GO:0005524">
    <property type="term" value="F:ATP binding"/>
    <property type="evidence" value="ECO:0007669"/>
    <property type="project" value="UniProtKB-UniRule"/>
</dbReference>
<evidence type="ECO:0000256" key="8">
    <source>
        <dbReference type="ARBA" id="ARBA00022801"/>
    </source>
</evidence>
<dbReference type="NCBIfam" id="TIGR01241">
    <property type="entry name" value="FtsH_fam"/>
    <property type="match status" value="1"/>
</dbReference>
<keyword evidence="5 15" id="KW-0812">Transmembrane</keyword>
<protein>
    <recommendedName>
        <fullName evidence="15">ATP-dependent zinc metalloprotease FtsH</fullName>
        <ecNumber evidence="15">3.4.24.-</ecNumber>
    </recommendedName>
</protein>
<dbReference type="InterPro" id="IPR037219">
    <property type="entry name" value="Peptidase_M41-like"/>
</dbReference>
<gene>
    <name evidence="15 19" type="primary">ftsH</name>
    <name evidence="19" type="ORF">GCM10014715_30640</name>
</gene>
<evidence type="ECO:0000256" key="3">
    <source>
        <dbReference type="ARBA" id="ARBA00022475"/>
    </source>
</evidence>
<evidence type="ECO:0000256" key="15">
    <source>
        <dbReference type="HAMAP-Rule" id="MF_01458"/>
    </source>
</evidence>
<evidence type="ECO:0000256" key="11">
    <source>
        <dbReference type="ARBA" id="ARBA00022989"/>
    </source>
</evidence>
<dbReference type="SMART" id="SM00382">
    <property type="entry name" value="AAA"/>
    <property type="match status" value="1"/>
</dbReference>
<keyword evidence="6 15" id="KW-0479">Metal-binding</keyword>
<feature type="transmembrane region" description="Helical" evidence="15">
    <location>
        <begin position="144"/>
        <end position="165"/>
    </location>
</feature>
<feature type="binding site" evidence="15">
    <location>
        <position position="463"/>
    </location>
    <ligand>
        <name>Zn(2+)</name>
        <dbReference type="ChEBI" id="CHEBI:29105"/>
        <note>catalytic</note>
    </ligand>
</feature>
<keyword evidence="4 15" id="KW-0645">Protease</keyword>
<evidence type="ECO:0000313" key="19">
    <source>
        <dbReference type="EMBL" id="GHE74026.1"/>
    </source>
</evidence>
<dbReference type="EC" id="3.4.24.-" evidence="15"/>
<dbReference type="GO" id="GO:0030163">
    <property type="term" value="P:protein catabolic process"/>
    <property type="evidence" value="ECO:0007669"/>
    <property type="project" value="UniProtKB-UniRule"/>
</dbReference>
<evidence type="ECO:0000256" key="16">
    <source>
        <dbReference type="RuleBase" id="RU003651"/>
    </source>
</evidence>
<evidence type="ECO:0000256" key="9">
    <source>
        <dbReference type="ARBA" id="ARBA00022833"/>
    </source>
</evidence>
<keyword evidence="3 15" id="KW-1003">Cell membrane</keyword>
<evidence type="ECO:0000256" key="13">
    <source>
        <dbReference type="ARBA" id="ARBA00023136"/>
    </source>
</evidence>
<dbReference type="HAMAP" id="MF_01458">
    <property type="entry name" value="FtsH"/>
    <property type="match status" value="1"/>
</dbReference>
<feature type="active site" evidence="15">
    <location>
        <position position="464"/>
    </location>
</feature>
<dbReference type="Gene3D" id="1.10.8.60">
    <property type="match status" value="1"/>
</dbReference>
<evidence type="ECO:0000256" key="4">
    <source>
        <dbReference type="ARBA" id="ARBA00022670"/>
    </source>
</evidence>
<dbReference type="AlphaFoldDB" id="A0A919DSW8"/>
<keyword evidence="13 15" id="KW-0472">Membrane</keyword>
<dbReference type="Pfam" id="PF01434">
    <property type="entry name" value="Peptidase_M41"/>
    <property type="match status" value="1"/>
</dbReference>
<accession>A0A919DSW8</accession>
<evidence type="ECO:0000259" key="18">
    <source>
        <dbReference type="SMART" id="SM00382"/>
    </source>
</evidence>
<evidence type="ECO:0000256" key="10">
    <source>
        <dbReference type="ARBA" id="ARBA00022840"/>
    </source>
</evidence>
<dbReference type="RefSeq" id="WP_189900555.1">
    <property type="nucleotide sequence ID" value="NZ_BNBC01000012.1"/>
</dbReference>
<comment type="cofactor">
    <cofactor evidence="15">
        <name>Zn(2+)</name>
        <dbReference type="ChEBI" id="CHEBI:29105"/>
    </cofactor>
    <text evidence="15">Binds 1 zinc ion per subunit.</text>
</comment>
<comment type="subunit">
    <text evidence="15">Homohexamer.</text>
</comment>
<dbReference type="Gene3D" id="3.40.50.300">
    <property type="entry name" value="P-loop containing nucleotide triphosphate hydrolases"/>
    <property type="match status" value="1"/>
</dbReference>
<reference evidence="19" key="2">
    <citation type="submission" date="2020-09" db="EMBL/GenBank/DDBJ databases">
        <authorList>
            <person name="Sun Q."/>
            <person name="Ohkuma M."/>
        </authorList>
    </citation>
    <scope>NUCLEOTIDE SEQUENCE</scope>
    <source>
        <strain evidence="19">JCM 3302</strain>
    </source>
</reference>
<feature type="region of interest" description="Disordered" evidence="17">
    <location>
        <begin position="1"/>
        <end position="31"/>
    </location>
</feature>
<sequence>MSNAAPPRKAPDQPWRTEGTPEEPPRRPGGRKLRGRWWGLLITAVIVFLVAYGGLSYYNTGNEPTISYTEFSRQVDAGNVRTIYSKGDAIQGQLKSARPKPSGGGTYTKFKTQRPAFAGDNLWQSLSSHKVTVTAQPVVQERGFVSNLLLSLAPIAVLAVLWIFFARRIGAGLGGAGGLFGRRTPPRPVELRPGTQRTTFADVAGIDEVKGELDDVVDFLKYPDDYRRMGAKMPRGVLLTGPPGTGKTLLARAVAGEAGVPFFSASASEFIEMIVGVGASRVRELFAEARKVAPSIIFIDEIDTIGRVRGGGASMGGHDEREQTLNQILTEMDGFSGSEGVIVLAATNRADVLDPALTRPGRFDRLVSVAQPDRGGREAILRIHTRDIPLAPNVDLARVARTTPGMTGAELANLANEAALLAVKRRQRSVTQADFSEALEKVQLGAERALVMPEEERRRTAYHESGHALLGMLQPGADPVRKITIVPRGRALGVTLSTPESDKYAYTEEYLRGRIIGALGGMAAEHVVYGVITTGSENDLEQVTNIARGMVARWGMSEHLGRLSALPSDAQQAYGLAAAPQTLDTIDTEMRRIVDECYEEACRKLGDHRDQLDALAAALLENETLEEADAYRVAGIPRLKKDPEAAAADPGQPPGQTS</sequence>
<dbReference type="Gene3D" id="3.30.720.210">
    <property type="match status" value="1"/>
</dbReference>
<dbReference type="FunFam" id="1.10.8.60:FF:000001">
    <property type="entry name" value="ATP-dependent zinc metalloprotease FtsH"/>
    <property type="match status" value="1"/>
</dbReference>
<dbReference type="SUPFAM" id="SSF52540">
    <property type="entry name" value="P-loop containing nucleoside triphosphate hydrolases"/>
    <property type="match status" value="1"/>
</dbReference>
<feature type="domain" description="AAA+ ATPase" evidence="18">
    <location>
        <begin position="233"/>
        <end position="373"/>
    </location>
</feature>
<keyword evidence="9 15" id="KW-0862">Zinc</keyword>
<feature type="transmembrane region" description="Helical" evidence="15">
    <location>
        <begin position="37"/>
        <end position="58"/>
    </location>
</feature>
<keyword evidence="12 15" id="KW-0482">Metalloprotease</keyword>
<dbReference type="Proteomes" id="UP000641386">
    <property type="component" value="Unassembled WGS sequence"/>
</dbReference>
<dbReference type="EMBL" id="BNBC01000012">
    <property type="protein sequence ID" value="GHE74026.1"/>
    <property type="molecule type" value="Genomic_DNA"/>
</dbReference>